<evidence type="ECO:0000256" key="1">
    <source>
        <dbReference type="PROSITE-ProRule" id="PRU00339"/>
    </source>
</evidence>
<feature type="repeat" description="TPR" evidence="1">
    <location>
        <begin position="201"/>
        <end position="234"/>
    </location>
</feature>
<evidence type="ECO:0000256" key="2">
    <source>
        <dbReference type="SAM" id="MobiDB-lite"/>
    </source>
</evidence>
<sequence length="472" mass="53945">MEESEQQMNFEFQQAKKAEKLNSEQPRARPFKDRIEYLRAHNLLVAKNKAKTNSNVGSVIKKTWITGQRHCCKKPMSELQPITLSQMKVPMVHTGHYLPCRVVTTEANVVVATEVFIEDTNGHIEKLSLYNFNCDLDDSTWLKAGTILFVKEPYIKFGSVAHTTMIRVDSPSDVVFVDETNKDLLSQAGVLAWYKPERFTFEMLKKKANELFKSGDYEEALKFYHHALEIHPESEVIHLNMAATLLQLERFYEAYEEAYKAVRGDLTEDLKDKALFRMGKAAYGMRIWQKAFDHFESLDASRLPSAVVELAKVKSRLHEATTGKYDLRKIYKKPRQKMQFFDVADYTGPVKVADIPGKGKGLVVTEDVKKGTLLLVSKAYALSYDKNEDKTLCVGFNMMTKTCVSTTQVHVIIETIQKLKKNPQTAKELYSLYAGDLDRDEKISAGVIDAGRIERICLYNCFGSSFEYDREK</sequence>
<dbReference type="InterPro" id="IPR053209">
    <property type="entry name" value="Gramillin-biosynth_MTr"/>
</dbReference>
<dbReference type="Gene3D" id="1.25.40.10">
    <property type="entry name" value="Tetratricopeptide repeat domain"/>
    <property type="match status" value="1"/>
</dbReference>
<name>A0A914DRS6_9BILA</name>
<feature type="compositionally biased region" description="Basic and acidic residues" evidence="2">
    <location>
        <begin position="14"/>
        <end position="26"/>
    </location>
</feature>
<keyword evidence="1" id="KW-0802">TPR repeat</keyword>
<dbReference type="InterPro" id="IPR019734">
    <property type="entry name" value="TPR_rpt"/>
</dbReference>
<dbReference type="InterPro" id="IPR011990">
    <property type="entry name" value="TPR-like_helical_dom_sf"/>
</dbReference>
<organism evidence="3 4">
    <name type="scientific">Acrobeloides nanus</name>
    <dbReference type="NCBI Taxonomy" id="290746"/>
    <lineage>
        <taxon>Eukaryota</taxon>
        <taxon>Metazoa</taxon>
        <taxon>Ecdysozoa</taxon>
        <taxon>Nematoda</taxon>
        <taxon>Chromadorea</taxon>
        <taxon>Rhabditida</taxon>
        <taxon>Tylenchina</taxon>
        <taxon>Cephalobomorpha</taxon>
        <taxon>Cephaloboidea</taxon>
        <taxon>Cephalobidae</taxon>
        <taxon>Acrobeloides</taxon>
    </lineage>
</organism>
<dbReference type="AlphaFoldDB" id="A0A914DRS6"/>
<dbReference type="PANTHER" id="PTHR47643">
    <property type="entry name" value="TPR DOMAIN PROTEIN (AFU_ORTHOLOGUE AFUA_5G12710)"/>
    <property type="match status" value="1"/>
</dbReference>
<dbReference type="SMART" id="SM00028">
    <property type="entry name" value="TPR"/>
    <property type="match status" value="1"/>
</dbReference>
<dbReference type="PANTHER" id="PTHR47643:SF2">
    <property type="entry name" value="TPR DOMAIN PROTEIN (AFU_ORTHOLOGUE AFUA_5G12710)"/>
    <property type="match status" value="1"/>
</dbReference>
<feature type="region of interest" description="Disordered" evidence="2">
    <location>
        <begin position="1"/>
        <end position="26"/>
    </location>
</feature>
<evidence type="ECO:0000313" key="4">
    <source>
        <dbReference type="WBParaSite" id="ACRNAN_scaffold377.g12785.t1"/>
    </source>
</evidence>
<keyword evidence="3" id="KW-1185">Reference proteome</keyword>
<reference evidence="4" key="1">
    <citation type="submission" date="2022-11" db="UniProtKB">
        <authorList>
            <consortium name="WormBaseParasite"/>
        </authorList>
    </citation>
    <scope>IDENTIFICATION</scope>
</reference>
<proteinExistence type="predicted"/>
<protein>
    <submittedName>
        <fullName evidence="4">Uncharacterized protein</fullName>
    </submittedName>
</protein>
<accession>A0A914DRS6</accession>
<dbReference type="Pfam" id="PF14559">
    <property type="entry name" value="TPR_19"/>
    <property type="match status" value="1"/>
</dbReference>
<evidence type="ECO:0000313" key="3">
    <source>
        <dbReference type="Proteomes" id="UP000887540"/>
    </source>
</evidence>
<dbReference type="PROSITE" id="PS50005">
    <property type="entry name" value="TPR"/>
    <property type="match status" value="1"/>
</dbReference>
<feature type="compositionally biased region" description="Polar residues" evidence="2">
    <location>
        <begin position="1"/>
        <end position="12"/>
    </location>
</feature>
<dbReference type="Proteomes" id="UP000887540">
    <property type="component" value="Unplaced"/>
</dbReference>
<dbReference type="SUPFAM" id="SSF48452">
    <property type="entry name" value="TPR-like"/>
    <property type="match status" value="1"/>
</dbReference>
<dbReference type="WBParaSite" id="ACRNAN_scaffold377.g12785.t1">
    <property type="protein sequence ID" value="ACRNAN_scaffold377.g12785.t1"/>
    <property type="gene ID" value="ACRNAN_scaffold377.g12785"/>
</dbReference>